<dbReference type="Proteomes" id="UP000006727">
    <property type="component" value="Chromosome 7"/>
</dbReference>
<proteinExistence type="predicted"/>
<reference evidence="2 3" key="1">
    <citation type="journal article" date="2008" name="Science">
        <title>The Physcomitrella genome reveals evolutionary insights into the conquest of land by plants.</title>
        <authorList>
            <person name="Rensing S."/>
            <person name="Lang D."/>
            <person name="Zimmer A."/>
            <person name="Terry A."/>
            <person name="Salamov A."/>
            <person name="Shapiro H."/>
            <person name="Nishiyama T."/>
            <person name="Perroud P.-F."/>
            <person name="Lindquist E."/>
            <person name="Kamisugi Y."/>
            <person name="Tanahashi T."/>
            <person name="Sakakibara K."/>
            <person name="Fujita T."/>
            <person name="Oishi K."/>
            <person name="Shin-I T."/>
            <person name="Kuroki Y."/>
            <person name="Toyoda A."/>
            <person name="Suzuki Y."/>
            <person name="Hashimoto A."/>
            <person name="Yamaguchi K."/>
            <person name="Sugano A."/>
            <person name="Kohara Y."/>
            <person name="Fujiyama A."/>
            <person name="Anterola A."/>
            <person name="Aoki S."/>
            <person name="Ashton N."/>
            <person name="Barbazuk W.B."/>
            <person name="Barker E."/>
            <person name="Bennetzen J."/>
            <person name="Bezanilla M."/>
            <person name="Blankenship R."/>
            <person name="Cho S.H."/>
            <person name="Dutcher S."/>
            <person name="Estelle M."/>
            <person name="Fawcett J.A."/>
            <person name="Gundlach H."/>
            <person name="Hanada K."/>
            <person name="Heyl A."/>
            <person name="Hicks K.A."/>
            <person name="Hugh J."/>
            <person name="Lohr M."/>
            <person name="Mayer K."/>
            <person name="Melkozernov A."/>
            <person name="Murata T."/>
            <person name="Nelson D."/>
            <person name="Pils B."/>
            <person name="Prigge M."/>
            <person name="Reiss B."/>
            <person name="Renner T."/>
            <person name="Rombauts S."/>
            <person name="Rushton P."/>
            <person name="Sanderfoot A."/>
            <person name="Schween G."/>
            <person name="Shiu S.-H."/>
            <person name="Stueber K."/>
            <person name="Theodoulou F.L."/>
            <person name="Tu H."/>
            <person name="Van de Peer Y."/>
            <person name="Verrier P.J."/>
            <person name="Waters E."/>
            <person name="Wood A."/>
            <person name="Yang L."/>
            <person name="Cove D."/>
            <person name="Cuming A."/>
            <person name="Hasebe M."/>
            <person name="Lucas S."/>
            <person name="Mishler D.B."/>
            <person name="Reski R."/>
            <person name="Grigoriev I."/>
            <person name="Quatrano R.S."/>
            <person name="Boore J.L."/>
        </authorList>
    </citation>
    <scope>NUCLEOTIDE SEQUENCE [LARGE SCALE GENOMIC DNA]</scope>
    <source>
        <strain evidence="2 3">cv. Gransden 2004</strain>
    </source>
</reference>
<dbReference type="PANTHER" id="PTHR33919:SF1">
    <property type="entry name" value="OS09G0127700 PROTEIN"/>
    <property type="match status" value="1"/>
</dbReference>
<feature type="region of interest" description="Disordered" evidence="1">
    <location>
        <begin position="195"/>
        <end position="227"/>
    </location>
</feature>
<protein>
    <submittedName>
        <fullName evidence="2">Uncharacterized protein</fullName>
    </submittedName>
</protein>
<evidence type="ECO:0000313" key="3">
    <source>
        <dbReference type="Proteomes" id="UP000006727"/>
    </source>
</evidence>
<feature type="region of interest" description="Disordered" evidence="1">
    <location>
        <begin position="61"/>
        <end position="80"/>
    </location>
</feature>
<dbReference type="PANTHER" id="PTHR33919">
    <property type="entry name" value="OS09G0127700 PROTEIN"/>
    <property type="match status" value="1"/>
</dbReference>
<organism evidence="2 3">
    <name type="scientific">Physcomitrium patens</name>
    <name type="common">Spreading-leaved earth moss</name>
    <name type="synonym">Physcomitrella patens</name>
    <dbReference type="NCBI Taxonomy" id="3218"/>
    <lineage>
        <taxon>Eukaryota</taxon>
        <taxon>Viridiplantae</taxon>
        <taxon>Streptophyta</taxon>
        <taxon>Embryophyta</taxon>
        <taxon>Bryophyta</taxon>
        <taxon>Bryophytina</taxon>
        <taxon>Bryopsida</taxon>
        <taxon>Funariidae</taxon>
        <taxon>Funariales</taxon>
        <taxon>Funariaceae</taxon>
        <taxon>Physcomitrium</taxon>
    </lineage>
</organism>
<sequence length="227" mass="24948">MWFQFLLLTFEDDFIAQGISHVWSAAARAAKLQRQRLLSTQPAKYLKENADTTKMSSAEAAHLGAAKRPPGSNPGTFMHQQSNLATKNNKFLQPWLLPIYPMAGMVAIGLGLAVMTGYRELVVNPGVLIDKTKRTDELPELHEQEWTMKMSRQYAEGSPLRNISTHAKISPFGRHLDEDMSESPAIQIGQKAMELSGEPPVLPGDDNPVHGPGGNKMVHGRPLGGNN</sequence>
<dbReference type="EMBL" id="ABEU02000007">
    <property type="status" value="NOT_ANNOTATED_CDS"/>
    <property type="molecule type" value="Genomic_DNA"/>
</dbReference>
<name>A0A7I4E4A3_PHYPA</name>
<keyword evidence="3" id="KW-1185">Reference proteome</keyword>
<dbReference type="AlphaFoldDB" id="A0A7I4E4A3"/>
<dbReference type="Gramene" id="Pp3c7_13580V3.2">
    <property type="protein sequence ID" value="Pp3c7_13580V3.2"/>
    <property type="gene ID" value="Pp3c7_13580"/>
</dbReference>
<reference evidence="2" key="3">
    <citation type="submission" date="2020-12" db="UniProtKB">
        <authorList>
            <consortium name="EnsemblPlants"/>
        </authorList>
    </citation>
    <scope>IDENTIFICATION</scope>
</reference>
<dbReference type="InterPro" id="IPR010530">
    <property type="entry name" value="B12D"/>
</dbReference>
<evidence type="ECO:0000313" key="2">
    <source>
        <dbReference type="EnsemblPlants" id="Pp3c7_13580V3.2"/>
    </source>
</evidence>
<evidence type="ECO:0000256" key="1">
    <source>
        <dbReference type="SAM" id="MobiDB-lite"/>
    </source>
</evidence>
<dbReference type="EnsemblPlants" id="Pp3c7_13580V3.2">
    <property type="protein sequence ID" value="Pp3c7_13580V3.2"/>
    <property type="gene ID" value="Pp3c7_13580"/>
</dbReference>
<accession>A0A7I4E4A3</accession>
<dbReference type="Pfam" id="PF06522">
    <property type="entry name" value="B12D"/>
    <property type="match status" value="1"/>
</dbReference>
<reference evidence="2 3" key="2">
    <citation type="journal article" date="2018" name="Plant J.">
        <title>The Physcomitrella patens chromosome-scale assembly reveals moss genome structure and evolution.</title>
        <authorList>
            <person name="Lang D."/>
            <person name="Ullrich K.K."/>
            <person name="Murat F."/>
            <person name="Fuchs J."/>
            <person name="Jenkins J."/>
            <person name="Haas F.B."/>
            <person name="Piednoel M."/>
            <person name="Gundlach H."/>
            <person name="Van Bel M."/>
            <person name="Meyberg R."/>
            <person name="Vives C."/>
            <person name="Morata J."/>
            <person name="Symeonidi A."/>
            <person name="Hiss M."/>
            <person name="Muchero W."/>
            <person name="Kamisugi Y."/>
            <person name="Saleh O."/>
            <person name="Blanc G."/>
            <person name="Decker E.L."/>
            <person name="van Gessel N."/>
            <person name="Grimwood J."/>
            <person name="Hayes R.D."/>
            <person name="Graham S.W."/>
            <person name="Gunter L.E."/>
            <person name="McDaniel S.F."/>
            <person name="Hoernstein S.N.W."/>
            <person name="Larsson A."/>
            <person name="Li F.W."/>
            <person name="Perroud P.F."/>
            <person name="Phillips J."/>
            <person name="Ranjan P."/>
            <person name="Rokshar D.S."/>
            <person name="Rothfels C.J."/>
            <person name="Schneider L."/>
            <person name="Shu S."/>
            <person name="Stevenson D.W."/>
            <person name="Thummler F."/>
            <person name="Tillich M."/>
            <person name="Villarreal Aguilar J.C."/>
            <person name="Widiez T."/>
            <person name="Wong G.K."/>
            <person name="Wymore A."/>
            <person name="Zhang Y."/>
            <person name="Zimmer A.D."/>
            <person name="Quatrano R.S."/>
            <person name="Mayer K.F.X."/>
            <person name="Goodstein D."/>
            <person name="Casacuberta J.M."/>
            <person name="Vandepoele K."/>
            <person name="Reski R."/>
            <person name="Cuming A.C."/>
            <person name="Tuskan G.A."/>
            <person name="Maumus F."/>
            <person name="Salse J."/>
            <person name="Schmutz J."/>
            <person name="Rensing S.A."/>
        </authorList>
    </citation>
    <scope>NUCLEOTIDE SEQUENCE [LARGE SCALE GENOMIC DNA]</scope>
    <source>
        <strain evidence="2 3">cv. Gransden 2004</strain>
    </source>
</reference>